<feature type="chain" id="PRO_5035454205" description="EF-hand domain-containing protein" evidence="6">
    <location>
        <begin position="23"/>
        <end position="1102"/>
    </location>
</feature>
<dbReference type="Proteomes" id="UP000794436">
    <property type="component" value="Unassembled WGS sequence"/>
</dbReference>
<dbReference type="PROSITE" id="PS50222">
    <property type="entry name" value="EF_HAND_2"/>
    <property type="match status" value="5"/>
</dbReference>
<dbReference type="PANTHER" id="PTHR34524:SF6">
    <property type="entry name" value="CALCYPHOSINE LIKE"/>
    <property type="match status" value="1"/>
</dbReference>
<dbReference type="GO" id="GO:0005509">
    <property type="term" value="F:calcium ion binding"/>
    <property type="evidence" value="ECO:0007669"/>
    <property type="project" value="InterPro"/>
</dbReference>
<dbReference type="Pfam" id="PF13833">
    <property type="entry name" value="EF-hand_8"/>
    <property type="match status" value="1"/>
</dbReference>
<protein>
    <recommendedName>
        <fullName evidence="7">EF-hand domain-containing protein</fullName>
    </recommendedName>
</protein>
<dbReference type="InterPro" id="IPR002048">
    <property type="entry name" value="EF_hand_dom"/>
</dbReference>
<dbReference type="Pfam" id="PF13499">
    <property type="entry name" value="EF-hand_7"/>
    <property type="match status" value="1"/>
</dbReference>
<feature type="domain" description="EF-hand" evidence="7">
    <location>
        <begin position="737"/>
        <end position="772"/>
    </location>
</feature>
<comment type="caution">
    <text evidence="8">The sequence shown here is derived from an EMBL/GenBank/DDBJ whole genome shotgun (WGS) entry which is preliminary data.</text>
</comment>
<dbReference type="InterPro" id="IPR011992">
    <property type="entry name" value="EF-hand-dom_pair"/>
</dbReference>
<organism evidence="8 9">
    <name type="scientific">Pythium oligandrum</name>
    <name type="common">Mycoparasitic fungus</name>
    <dbReference type="NCBI Taxonomy" id="41045"/>
    <lineage>
        <taxon>Eukaryota</taxon>
        <taxon>Sar</taxon>
        <taxon>Stramenopiles</taxon>
        <taxon>Oomycota</taxon>
        <taxon>Peronosporomycetes</taxon>
        <taxon>Pythiales</taxon>
        <taxon>Pythiaceae</taxon>
        <taxon>Pythium</taxon>
    </lineage>
</organism>
<dbReference type="OrthoDB" id="26525at2759"/>
<name>A0A8K1CKK7_PYTOL</name>
<feature type="domain" description="EF-hand" evidence="7">
    <location>
        <begin position="963"/>
        <end position="998"/>
    </location>
</feature>
<sequence length="1102" mass="126202">MTSSSWVATRIALCGLTGLASSHSRPFLRVLYRDKTGSASHHRPKDQQVICQHLPEDEVAPIIRREATGEYTAHWTKHEEYYCVLFVPANTEWLEVQLWNRFEHDVAVFLGTTQIDLKALVKNQHHATLDEQKMMATRWYPLESTKEIRTRLRLSVQLDISPVHDENARRIQQKIASRKLKIANKEDKPAIEPGMVDPSFIFSEPKYRIEWSSIVSANLRRIFLQGDVDALTLFYNDVLYGGMTREIEEDESIHVDEGYLASFRLCQLSAQYLAHCAHTLEDRKREYQEQSDFMLSKRRNLRARRRELVEYKRRLQKEHDDLALLVSTYEKLSAKQPAHPAGVDIPTVVSSSPFKPVDTRFSSEYGAGSPPPASPLGSVVSKKPAFLMTWEEREEVRRQQKEQDKARRIEEEKQRLQRIFRDRQDRERYEHGLESLLTLRQQRSARILQRAMRQFIKTRRRTRNEREILAATLIHTQVRRYQCQQKWSQRRVQLLEAREQRQMAMSELETIAFMHAHPDPILLNPPPMSPGPFSDSETGLQSPRVPTNALVALWRRLRRIFLLACEQGASPQVLFARLDARNDGVVDRAEFRLGLRQFGARVDRKMTRALIALLRARCDEPFRPLSLTLDQFVGGFGLVGGSDIISTAQLPTAETAYKVQDHEMTDHDTTSQERSSALREESKETKDESSDEEEGGGDMSQRIEDVAHAVTQLRTRVLEAARDHLVAKHESVTDYYAFRKALTHIFDEFDVDQNGELDLDELVDCMASINFTVTDENLAILRECFVSDPTSETVSIQEFISFALSGSDNATGSKASDQELGILGFRLRDAILGKVKAARRHTESIDDAVRWVFKAAYRTPKQLTCTRRDFVRVLARLQIGFTPAQLSRLVHRLDQNADDEISFDELLIWLRLQKPGHQEKKSGIATTDSTTKSSASSFTRAKLVRQALQELAEVSSEKFTRARAVARLTQLFERIDQNGSGKISVEELESFFHTVNLREVPSFSCEMDLSPRELAQITMQTIDLNGNGVVTLDEWTNLLAPDGKGDELTEQAVVVENVRQLLRTGEFTDHEKLLSWFRGLSGVVPINAQHTVEKKLRVSEFK</sequence>
<dbReference type="AlphaFoldDB" id="A0A8K1CKK7"/>
<dbReference type="PROSITE" id="PS00018">
    <property type="entry name" value="EF_HAND_1"/>
    <property type="match status" value="4"/>
</dbReference>
<evidence type="ECO:0000313" key="9">
    <source>
        <dbReference type="Proteomes" id="UP000794436"/>
    </source>
</evidence>
<proteinExistence type="predicted"/>
<evidence type="ECO:0000313" key="8">
    <source>
        <dbReference type="EMBL" id="TMW64683.1"/>
    </source>
</evidence>
<feature type="domain" description="EF-hand" evidence="7">
    <location>
        <begin position="566"/>
        <end position="601"/>
    </location>
</feature>
<evidence type="ECO:0000256" key="2">
    <source>
        <dbReference type="ARBA" id="ARBA00022737"/>
    </source>
</evidence>
<keyword evidence="9" id="KW-1185">Reference proteome</keyword>
<evidence type="ECO:0000259" key="7">
    <source>
        <dbReference type="PROSITE" id="PS50222"/>
    </source>
</evidence>
<keyword evidence="2" id="KW-0677">Repeat</keyword>
<feature type="region of interest" description="Disordered" evidence="5">
    <location>
        <begin position="659"/>
        <end position="702"/>
    </location>
</feature>
<dbReference type="CDD" id="cd00051">
    <property type="entry name" value="EFh"/>
    <property type="match status" value="1"/>
</dbReference>
<dbReference type="InterPro" id="IPR018247">
    <property type="entry name" value="EF_Hand_1_Ca_BS"/>
</dbReference>
<dbReference type="Pfam" id="PF13815">
    <property type="entry name" value="Dzip-like_N"/>
    <property type="match status" value="1"/>
</dbReference>
<feature type="domain" description="EF-hand" evidence="7">
    <location>
        <begin position="1010"/>
        <end position="1045"/>
    </location>
</feature>
<evidence type="ECO:0000256" key="1">
    <source>
        <dbReference type="ARBA" id="ARBA00022723"/>
    </source>
</evidence>
<dbReference type="InterPro" id="IPR032714">
    <property type="entry name" value="DZIP1_N"/>
</dbReference>
<dbReference type="InterPro" id="IPR051581">
    <property type="entry name" value="Ca-bind"/>
</dbReference>
<keyword evidence="6" id="KW-0732">Signal</keyword>
<gene>
    <name evidence="8" type="ORF">Poli38472_011563</name>
</gene>
<feature type="coiled-coil region" evidence="4">
    <location>
        <begin position="399"/>
        <end position="426"/>
    </location>
</feature>
<keyword evidence="4" id="KW-0175">Coiled coil</keyword>
<accession>A0A8K1CKK7</accession>
<feature type="compositionally biased region" description="Basic and acidic residues" evidence="5">
    <location>
        <begin position="659"/>
        <end position="688"/>
    </location>
</feature>
<reference evidence="8" key="1">
    <citation type="submission" date="2019-03" db="EMBL/GenBank/DDBJ databases">
        <title>Long read genome sequence of the mycoparasitic Pythium oligandrum ATCC 38472 isolated from sugarbeet rhizosphere.</title>
        <authorList>
            <person name="Gaulin E."/>
        </authorList>
    </citation>
    <scope>NUCLEOTIDE SEQUENCE</scope>
    <source>
        <strain evidence="8">ATCC 38472_TT</strain>
    </source>
</reference>
<feature type="domain" description="EF-hand" evidence="7">
    <location>
        <begin position="881"/>
        <end position="916"/>
    </location>
</feature>
<dbReference type="EMBL" id="SPLM01000039">
    <property type="protein sequence ID" value="TMW64683.1"/>
    <property type="molecule type" value="Genomic_DNA"/>
</dbReference>
<dbReference type="SUPFAM" id="SSF47473">
    <property type="entry name" value="EF-hand"/>
    <property type="match status" value="2"/>
</dbReference>
<evidence type="ECO:0000256" key="3">
    <source>
        <dbReference type="ARBA" id="ARBA00022837"/>
    </source>
</evidence>
<dbReference type="SMART" id="SM00054">
    <property type="entry name" value="EFh"/>
    <property type="match status" value="5"/>
</dbReference>
<dbReference type="Gene3D" id="1.10.238.10">
    <property type="entry name" value="EF-hand"/>
    <property type="match status" value="3"/>
</dbReference>
<evidence type="ECO:0000256" key="6">
    <source>
        <dbReference type="SAM" id="SignalP"/>
    </source>
</evidence>
<evidence type="ECO:0000256" key="5">
    <source>
        <dbReference type="SAM" id="MobiDB-lite"/>
    </source>
</evidence>
<dbReference type="PANTHER" id="PTHR34524">
    <property type="entry name" value="CALCYPHOSIN"/>
    <property type="match status" value="1"/>
</dbReference>
<evidence type="ECO:0000256" key="4">
    <source>
        <dbReference type="SAM" id="Coils"/>
    </source>
</evidence>
<keyword evidence="3" id="KW-0106">Calcium</keyword>
<feature type="signal peptide" evidence="6">
    <location>
        <begin position="1"/>
        <end position="22"/>
    </location>
</feature>
<keyword evidence="1" id="KW-0479">Metal-binding</keyword>